<dbReference type="Pfam" id="PF07679">
    <property type="entry name" value="I-set"/>
    <property type="match status" value="4"/>
</dbReference>
<dbReference type="InterPro" id="IPR007110">
    <property type="entry name" value="Ig-like_dom"/>
</dbReference>
<dbReference type="InterPro" id="IPR003598">
    <property type="entry name" value="Ig_sub2"/>
</dbReference>
<dbReference type="FunFam" id="2.60.40.10:FF:000032">
    <property type="entry name" value="palladin isoform X1"/>
    <property type="match status" value="2"/>
</dbReference>
<keyword evidence="4" id="KW-1015">Disulfide bond</keyword>
<gene>
    <name evidence="8" type="ORF">MENT_LOCUS58322</name>
</gene>
<dbReference type="GO" id="GO:0019899">
    <property type="term" value="F:enzyme binding"/>
    <property type="evidence" value="ECO:0007669"/>
    <property type="project" value="UniProtKB-ARBA"/>
</dbReference>
<dbReference type="PANTHER" id="PTHR13817:SF171">
    <property type="entry name" value="STRETCHIN-MLCK, ISOFORM U"/>
    <property type="match status" value="1"/>
</dbReference>
<dbReference type="InterPro" id="IPR050964">
    <property type="entry name" value="Striated_Muscle_Regulatory"/>
</dbReference>
<feature type="domain" description="Ig-like" evidence="7">
    <location>
        <begin position="1205"/>
        <end position="1298"/>
    </location>
</feature>
<dbReference type="InterPro" id="IPR013098">
    <property type="entry name" value="Ig_I-set"/>
</dbReference>
<keyword evidence="2" id="KW-0963">Cytoplasm</keyword>
<dbReference type="PROSITE" id="PS50835">
    <property type="entry name" value="IG_LIKE"/>
    <property type="match status" value="4"/>
</dbReference>
<sequence length="1340" mass="151683">MLTSKNNQQTIPTKNPQNLDSEIFKGETTTISTIAVRAEPHSTLVVALLKSINYVDFRIDEMQPGLLEIGKNPQDNTQLLLIHTDLFQRLLEKHQQVDDLLARAEQIASEQTEVSDVIVYEAMANGLATAWRGLSRQLEMRGYILSDTKRLYELALKQEELAKLLNSRLQSTKNNVKIDSHETLIDELGELTSEGMSVGSNLITQIRLLGSLSDNDQRPRETYEACLRIEKVMLKMAESWELLNEACSNLKNTPEQPQLLPSHITQTIESKQIQQQITKNFDIEIQKNQLDNAEQWLVETRRMFESMEESKILKTLEEQTKEKLEELRTFCLTENYSEFELLNNKLQQQYIKLIDDMNIKIELLEKTENWYLNADNLISQLEKMLGELNIANESMAAELGPLAQQKGVVLVEQGEQLILQWKGENKEEICINQNICERIAQKVQSLKEAVIAVVQLAREKIGASKAQKIVEKLIILDKWLNSVANPFLSESLILSPIAAETTEFTAKHKSFLTEITENENLLKTVQNHQKHLDSNQLEQLINIQRKLISYKIIIEKRLELASKLEQLQKLGRELETSLHFLATLLQGGGYRPETEQHVNNLLQTVKEHCIREKQQSDNFQRLASELELNDPNLVTIEAINWSRSQVISHQRQYSLFEQQCQQFMNFKEIQSENNFKKQNLQQPSIKTIKENKQKIINELGEYNNQQSNLVQKINIENGDCQSSKVPPSIGPPLCSQLVREGQTVVLKTRIRGTPFPSVHWFYNDCPIDFERSDIGLSRHQDGQCILTIPCVLTEHAGQYSIKAENIAGRATSTATLNVLLGIGSPAAPSGQFQFPSSMKHQNKQQQQGPVYALIKSEGSESRRASDGDIIDPGYSSLANPPECFRPFPSEVTINEGEKAEVDCMILGNPRPKVQWFFNGRQIKSNAEFVELLNVGDTYSLRFNSARLECAGWYRLVAENIRGRCESLTLIHVRPKSLIPKPIGGNNQRARRSIGGVQGLLQWQKQRQQLLEQHQARALSTPPRRDFEAKRHSTSSAHAEMMGIMSTSDYEPDRRQSGLEIFFNGFTGNEATEIHNNSDINRPPSSDQERTLILSPRIIQENNFDVSPPHFTKTLVSAIGNEGQNVKFEAVVIGDPLPRVVWSKDGNILKSNERISIWNDNYGKTILNINNIYDNDAGKYCCTAENKAGKACTSAQLVLSAKMIAPDFVERLVSQDVEIGSSLFWTVRTSGDPEPLVKWFRDGIPISTEFGIKNGLQTTKDAPFIYSLRIESLNVGHAGQFTCLLENIAGEARSTADLVVRPKGAPPGKYVHVTKVTQERQENGVAKNEVVILENNENNHF</sequence>
<dbReference type="Proteomes" id="UP000580250">
    <property type="component" value="Unassembled WGS sequence"/>
</dbReference>
<dbReference type="Gene3D" id="2.60.40.10">
    <property type="entry name" value="Immunoglobulins"/>
    <property type="match status" value="4"/>
</dbReference>
<accession>A0A6V7XZ41</accession>
<dbReference type="InterPro" id="IPR056701">
    <property type="entry name" value="DUF7799"/>
</dbReference>
<dbReference type="FunFam" id="2.60.40.10:FF:000425">
    <property type="entry name" value="Myosin light chain kinase"/>
    <property type="match status" value="1"/>
</dbReference>
<evidence type="ECO:0000256" key="6">
    <source>
        <dbReference type="SAM" id="MobiDB-lite"/>
    </source>
</evidence>
<feature type="domain" description="Ig-like" evidence="7">
    <location>
        <begin position="727"/>
        <end position="817"/>
    </location>
</feature>
<feature type="region of interest" description="Disordered" evidence="6">
    <location>
        <begin position="1015"/>
        <end position="1036"/>
    </location>
</feature>
<evidence type="ECO:0000256" key="1">
    <source>
        <dbReference type="ARBA" id="ARBA00004496"/>
    </source>
</evidence>
<evidence type="ECO:0000256" key="4">
    <source>
        <dbReference type="ARBA" id="ARBA00023157"/>
    </source>
</evidence>
<dbReference type="PANTHER" id="PTHR13817">
    <property type="entry name" value="TITIN"/>
    <property type="match status" value="1"/>
</dbReference>
<dbReference type="GO" id="GO:0031672">
    <property type="term" value="C:A band"/>
    <property type="evidence" value="ECO:0007669"/>
    <property type="project" value="UniProtKB-ARBA"/>
</dbReference>
<dbReference type="OrthoDB" id="114660at2759"/>
<dbReference type="InterPro" id="IPR036179">
    <property type="entry name" value="Ig-like_dom_sf"/>
</dbReference>
<keyword evidence="5" id="KW-0393">Immunoglobulin domain</keyword>
<dbReference type="EMBL" id="CAJEWN010002624">
    <property type="protein sequence ID" value="CAD2204574.1"/>
    <property type="molecule type" value="Genomic_DNA"/>
</dbReference>
<evidence type="ECO:0000256" key="3">
    <source>
        <dbReference type="ARBA" id="ARBA00022737"/>
    </source>
</evidence>
<reference evidence="8 9" key="1">
    <citation type="submission" date="2020-08" db="EMBL/GenBank/DDBJ databases">
        <authorList>
            <person name="Koutsovoulos G."/>
            <person name="Danchin GJ E."/>
        </authorList>
    </citation>
    <scope>NUCLEOTIDE SEQUENCE [LARGE SCALE GENOMIC DNA]</scope>
</reference>
<proteinExistence type="predicted"/>
<dbReference type="SMART" id="SM00409">
    <property type="entry name" value="IG"/>
    <property type="match status" value="4"/>
</dbReference>
<dbReference type="InterPro" id="IPR058157">
    <property type="entry name" value="Spectrin_met"/>
</dbReference>
<comment type="caution">
    <text evidence="8">The sequence shown here is derived from an EMBL/GenBank/DDBJ whole genome shotgun (WGS) entry which is preliminary data.</text>
</comment>
<dbReference type="Pfam" id="PF25101">
    <property type="entry name" value="Spectrin_7"/>
    <property type="match status" value="1"/>
</dbReference>
<dbReference type="InterPro" id="IPR013783">
    <property type="entry name" value="Ig-like_fold"/>
</dbReference>
<comment type="subcellular location">
    <subcellularLocation>
        <location evidence="1">Cytoplasm</location>
    </subcellularLocation>
</comment>
<evidence type="ECO:0000256" key="2">
    <source>
        <dbReference type="ARBA" id="ARBA00022490"/>
    </source>
</evidence>
<evidence type="ECO:0000313" key="8">
    <source>
        <dbReference type="EMBL" id="CAD2204574.1"/>
    </source>
</evidence>
<feature type="domain" description="Ig-like" evidence="7">
    <location>
        <begin position="1108"/>
        <end position="1199"/>
    </location>
</feature>
<name>A0A6V7XZ41_MELEN</name>
<feature type="region of interest" description="Disordered" evidence="6">
    <location>
        <begin position="1"/>
        <end position="20"/>
    </location>
</feature>
<evidence type="ECO:0000256" key="5">
    <source>
        <dbReference type="ARBA" id="ARBA00023319"/>
    </source>
</evidence>
<organism evidence="8 9">
    <name type="scientific">Meloidogyne enterolobii</name>
    <name type="common">Root-knot nematode worm</name>
    <name type="synonym">Meloidogyne mayaguensis</name>
    <dbReference type="NCBI Taxonomy" id="390850"/>
    <lineage>
        <taxon>Eukaryota</taxon>
        <taxon>Metazoa</taxon>
        <taxon>Ecdysozoa</taxon>
        <taxon>Nematoda</taxon>
        <taxon>Chromadorea</taxon>
        <taxon>Rhabditida</taxon>
        <taxon>Tylenchina</taxon>
        <taxon>Tylenchomorpha</taxon>
        <taxon>Tylenchoidea</taxon>
        <taxon>Meloidogynidae</taxon>
        <taxon>Meloidogyninae</taxon>
        <taxon>Meloidogyne</taxon>
    </lineage>
</organism>
<dbReference type="SUPFAM" id="SSF48726">
    <property type="entry name" value="Immunoglobulin"/>
    <property type="match status" value="4"/>
</dbReference>
<dbReference type="SMART" id="SM00408">
    <property type="entry name" value="IGc2"/>
    <property type="match status" value="4"/>
</dbReference>
<dbReference type="Pfam" id="PF25075">
    <property type="entry name" value="DUF7799"/>
    <property type="match status" value="1"/>
</dbReference>
<keyword evidence="3" id="KW-0677">Repeat</keyword>
<evidence type="ECO:0000313" key="9">
    <source>
        <dbReference type="Proteomes" id="UP000580250"/>
    </source>
</evidence>
<protein>
    <recommendedName>
        <fullName evidence="7">Ig-like domain-containing protein</fullName>
    </recommendedName>
</protein>
<feature type="domain" description="Ig-like" evidence="7">
    <location>
        <begin position="881"/>
        <end position="949"/>
    </location>
</feature>
<evidence type="ECO:0000259" key="7">
    <source>
        <dbReference type="PROSITE" id="PS50835"/>
    </source>
</evidence>
<dbReference type="InterPro" id="IPR003599">
    <property type="entry name" value="Ig_sub"/>
</dbReference>